<accession>A0AA36N1Z9</accession>
<dbReference type="Pfam" id="PF00176">
    <property type="entry name" value="SNF2-rel_dom"/>
    <property type="match status" value="1"/>
</dbReference>
<feature type="domain" description="Helicase C-terminal" evidence="9">
    <location>
        <begin position="943"/>
        <end position="1111"/>
    </location>
</feature>
<sequence>MGAPAQLALLREVVGGGPTDDVLSSAWRRSGGDLAAAVNLILDAPCRPSSTTILLDDTDGEDANRDASDAASAPQEAAAAAAPASARQSGDQGSFLKMMKVKQELPSERPKKKPRNSSSKLETPPKVQGTQNRTRCNVEWAMALGSLQLEGYSNTKLSGDQQFPGEDGSFGPLLRAGARLELKWTVDKKSKPRPGTVQVSSETGTVRFDANGREVGKFPSWASKALVPLLARKLIDAEAVVGPDPPRALTLGTNVPVVLRVSLRSSALRTPGQMVQNVHTAKGEDIKDTRNKGQKTVQKAEADREVQRNATSILLERLRLPCRRRAVEEGDPNEEPGPAAAGLAAPGVEEAEEEDQMSKAAAAQLGKSDQLERHDLPGIVLPDGIFETRLRPYQAQAVYWMWQRENPTSTLPSRFKNSAPNTAPEGSQTSTPSKASGMASESSDSERQLHPMWDEYELPEATGPLPGGRESARFLYYHRTTGALSLDFPDAALAHCRGGILADDMGLGKTVMCLALTALDYGPASLPTARTAAPELRALEEADVSTKQKAVFQSQSGQTDDGVAGVLVVAPMSLIRQWHSEAEKHFHASAVPSVHEFHGSGKNLSLEQLRTCGLVLTTYNTLSCQPEDSPLFQLYWRRIILDEAHAIKNRCSRQAQAAFRLRGFCRWCVTGTPLQNSVEELYSAVHFLRIEPWCAWSCWRKSVALPLEKGRKGDSEAMNQALDAAKRIVTPLIIRRTKSTVDPRTGEPLLVLPTKHVHVRRLELSLAERDFYDTLWTKAKTQFDTFVASGEVLSKYTHILQLILKLRQALCHPFLVFAREATKDEDLDSLEKRYLQDIGGDGVSETFVSGLLQEIRKGELSDCAICFDAPEDPTLTHCGHIFCRECCFKIIKQCGGECPVCRQPGITKKNLKVLPGASRFPAQLMAKASSAGNAGDYGAHSTKMKELLGLLREDMAQGQRAVVYSQWTSFLDLLAGALEGAGIRHKKFDGSLSLEERAARVAWLGEEAQGAAAARVLLVSLKAGGTGLNLVAASRLYLMDLWWNPAVEEQAIQRVHRIGQKQEVYIYKFVVEDTIDLDLLELHKAKERLLEDALSGGRHQETSKLTVDDLKRLFNPCRSSLRGLKAGGAEPKVMQVAEAPVQRAATNSVPDEVMQAAEMPVQTAAANPVPDEVMQAAGAPVQSAAPNSVPDEVMQAAEMPVQTAARQLSLDEDQMHDVATAGLLPAWEAAGDLLPGPGPGPSFFDEDDISDGELLAACHAAEVNMEVDNPAASAAPACEAAPTACWEALPLDM</sequence>
<keyword evidence="5" id="KW-0863">Zinc-finger</keyword>
<evidence type="ECO:0000259" key="8">
    <source>
        <dbReference type="PROSITE" id="PS51192"/>
    </source>
</evidence>
<evidence type="ECO:0000256" key="4">
    <source>
        <dbReference type="ARBA" id="ARBA00022840"/>
    </source>
</evidence>
<dbReference type="GO" id="GO:0005524">
    <property type="term" value="F:ATP binding"/>
    <property type="evidence" value="ECO:0007669"/>
    <property type="project" value="UniProtKB-KW"/>
</dbReference>
<evidence type="ECO:0000256" key="1">
    <source>
        <dbReference type="ARBA" id="ARBA00022741"/>
    </source>
</evidence>
<dbReference type="GO" id="GO:0005634">
    <property type="term" value="C:nucleus"/>
    <property type="evidence" value="ECO:0007669"/>
    <property type="project" value="TreeGrafter"/>
</dbReference>
<dbReference type="GO" id="GO:0006281">
    <property type="term" value="P:DNA repair"/>
    <property type="evidence" value="ECO:0007669"/>
    <property type="project" value="TreeGrafter"/>
</dbReference>
<dbReference type="InterPro" id="IPR013083">
    <property type="entry name" value="Znf_RING/FYVE/PHD"/>
</dbReference>
<keyword evidence="4" id="KW-0067">ATP-binding</keyword>
<dbReference type="SUPFAM" id="SSF57850">
    <property type="entry name" value="RING/U-box"/>
    <property type="match status" value="1"/>
</dbReference>
<evidence type="ECO:0000256" key="2">
    <source>
        <dbReference type="ARBA" id="ARBA00022801"/>
    </source>
</evidence>
<dbReference type="Pfam" id="PF13920">
    <property type="entry name" value="zf-C3HC4_3"/>
    <property type="match status" value="1"/>
</dbReference>
<evidence type="ECO:0000259" key="7">
    <source>
        <dbReference type="PROSITE" id="PS50089"/>
    </source>
</evidence>
<dbReference type="SMART" id="SM00490">
    <property type="entry name" value="HELICc"/>
    <property type="match status" value="1"/>
</dbReference>
<dbReference type="InterPro" id="IPR001650">
    <property type="entry name" value="Helicase_C-like"/>
</dbReference>
<dbReference type="InterPro" id="IPR001841">
    <property type="entry name" value="Znf_RING"/>
</dbReference>
<feature type="domain" description="Helicase ATP-binding" evidence="8">
    <location>
        <begin position="490"/>
        <end position="691"/>
    </location>
</feature>
<dbReference type="Pfam" id="PF00271">
    <property type="entry name" value="Helicase_C"/>
    <property type="match status" value="1"/>
</dbReference>
<dbReference type="InterPro" id="IPR050628">
    <property type="entry name" value="SNF2_RAD54_helicase_TF"/>
</dbReference>
<dbReference type="GO" id="GO:0004386">
    <property type="term" value="F:helicase activity"/>
    <property type="evidence" value="ECO:0007669"/>
    <property type="project" value="UniProtKB-KW"/>
</dbReference>
<dbReference type="InterPro" id="IPR027417">
    <property type="entry name" value="P-loop_NTPase"/>
</dbReference>
<dbReference type="PROSITE" id="PS51194">
    <property type="entry name" value="HELICASE_CTER"/>
    <property type="match status" value="1"/>
</dbReference>
<feature type="domain" description="RING-type" evidence="7">
    <location>
        <begin position="863"/>
        <end position="902"/>
    </location>
</feature>
<keyword evidence="5" id="KW-0479">Metal-binding</keyword>
<dbReference type="InterPro" id="IPR000330">
    <property type="entry name" value="SNF2_N"/>
</dbReference>
<protein>
    <submittedName>
        <fullName evidence="10">Uncharacterized protein</fullName>
    </submittedName>
</protein>
<keyword evidence="11" id="KW-1185">Reference proteome</keyword>
<feature type="compositionally biased region" description="Low complexity" evidence="6">
    <location>
        <begin position="69"/>
        <end position="89"/>
    </location>
</feature>
<dbReference type="CDD" id="cd18793">
    <property type="entry name" value="SF2_C_SNF"/>
    <property type="match status" value="1"/>
</dbReference>
<organism evidence="10 11">
    <name type="scientific">Effrenium voratum</name>
    <dbReference type="NCBI Taxonomy" id="2562239"/>
    <lineage>
        <taxon>Eukaryota</taxon>
        <taxon>Sar</taxon>
        <taxon>Alveolata</taxon>
        <taxon>Dinophyceae</taxon>
        <taxon>Suessiales</taxon>
        <taxon>Symbiodiniaceae</taxon>
        <taxon>Effrenium</taxon>
    </lineage>
</organism>
<feature type="region of interest" description="Disordered" evidence="6">
    <location>
        <begin position="411"/>
        <end position="448"/>
    </location>
</feature>
<evidence type="ECO:0000259" key="9">
    <source>
        <dbReference type="PROSITE" id="PS51194"/>
    </source>
</evidence>
<name>A0AA36N1Z9_9DINO</name>
<dbReference type="Gene3D" id="3.40.50.10810">
    <property type="entry name" value="Tandem AAA-ATPase domain"/>
    <property type="match status" value="1"/>
</dbReference>
<dbReference type="CDD" id="cd18008">
    <property type="entry name" value="DEXDc_SHPRH-like"/>
    <property type="match status" value="1"/>
</dbReference>
<evidence type="ECO:0000313" key="10">
    <source>
        <dbReference type="EMBL" id="CAJ1395525.1"/>
    </source>
</evidence>
<keyword evidence="5" id="KW-0862">Zinc</keyword>
<keyword evidence="3" id="KW-0347">Helicase</keyword>
<feature type="region of interest" description="Disordered" evidence="6">
    <location>
        <begin position="327"/>
        <end position="369"/>
    </location>
</feature>
<gene>
    <name evidence="10" type="ORF">EVOR1521_LOCUS19945</name>
</gene>
<comment type="caution">
    <text evidence="10">The sequence shown here is derived from an EMBL/GenBank/DDBJ whole genome shotgun (WGS) entry which is preliminary data.</text>
</comment>
<dbReference type="Gene3D" id="3.40.50.300">
    <property type="entry name" value="P-loop containing nucleotide triphosphate hydrolases"/>
    <property type="match status" value="1"/>
</dbReference>
<evidence type="ECO:0000256" key="6">
    <source>
        <dbReference type="SAM" id="MobiDB-lite"/>
    </source>
</evidence>
<dbReference type="GO" id="GO:0008270">
    <property type="term" value="F:zinc ion binding"/>
    <property type="evidence" value="ECO:0007669"/>
    <property type="project" value="UniProtKB-KW"/>
</dbReference>
<evidence type="ECO:0000256" key="5">
    <source>
        <dbReference type="PROSITE-ProRule" id="PRU00175"/>
    </source>
</evidence>
<keyword evidence="2" id="KW-0378">Hydrolase</keyword>
<dbReference type="PANTHER" id="PTHR45626">
    <property type="entry name" value="TRANSCRIPTION TERMINATION FACTOR 2-RELATED"/>
    <property type="match status" value="1"/>
</dbReference>
<evidence type="ECO:0000313" key="11">
    <source>
        <dbReference type="Proteomes" id="UP001178507"/>
    </source>
</evidence>
<dbReference type="EMBL" id="CAUJNA010003190">
    <property type="protein sequence ID" value="CAJ1395525.1"/>
    <property type="molecule type" value="Genomic_DNA"/>
</dbReference>
<dbReference type="PANTHER" id="PTHR45626:SF22">
    <property type="entry name" value="DNA REPAIR PROTEIN RAD5"/>
    <property type="match status" value="1"/>
</dbReference>
<dbReference type="Proteomes" id="UP001178507">
    <property type="component" value="Unassembled WGS sequence"/>
</dbReference>
<feature type="region of interest" description="Disordered" evidence="6">
    <location>
        <begin position="52"/>
        <end position="134"/>
    </location>
</feature>
<feature type="compositionally biased region" description="Polar residues" evidence="6">
    <location>
        <begin position="411"/>
        <end position="442"/>
    </location>
</feature>
<dbReference type="Gene3D" id="3.30.40.10">
    <property type="entry name" value="Zinc/RING finger domain, C3HC4 (zinc finger)"/>
    <property type="match status" value="1"/>
</dbReference>
<proteinExistence type="predicted"/>
<feature type="compositionally biased region" description="Low complexity" evidence="6">
    <location>
        <begin position="336"/>
        <end position="348"/>
    </location>
</feature>
<dbReference type="GO" id="GO:0016787">
    <property type="term" value="F:hydrolase activity"/>
    <property type="evidence" value="ECO:0007669"/>
    <property type="project" value="UniProtKB-KW"/>
</dbReference>
<evidence type="ECO:0000256" key="3">
    <source>
        <dbReference type="ARBA" id="ARBA00022806"/>
    </source>
</evidence>
<dbReference type="PROSITE" id="PS50089">
    <property type="entry name" value="ZF_RING_2"/>
    <property type="match status" value="1"/>
</dbReference>
<dbReference type="SMART" id="SM00184">
    <property type="entry name" value="RING"/>
    <property type="match status" value="1"/>
</dbReference>
<dbReference type="PROSITE" id="PS51192">
    <property type="entry name" value="HELICASE_ATP_BIND_1"/>
    <property type="match status" value="1"/>
</dbReference>
<dbReference type="InterPro" id="IPR049730">
    <property type="entry name" value="SNF2/RAD54-like_C"/>
</dbReference>
<reference evidence="10" key="1">
    <citation type="submission" date="2023-08" db="EMBL/GenBank/DDBJ databases">
        <authorList>
            <person name="Chen Y."/>
            <person name="Shah S."/>
            <person name="Dougan E. K."/>
            <person name="Thang M."/>
            <person name="Chan C."/>
        </authorList>
    </citation>
    <scope>NUCLEOTIDE SEQUENCE</scope>
</reference>
<dbReference type="SMART" id="SM00487">
    <property type="entry name" value="DEXDc"/>
    <property type="match status" value="1"/>
</dbReference>
<dbReference type="InterPro" id="IPR038718">
    <property type="entry name" value="SNF2-like_sf"/>
</dbReference>
<dbReference type="InterPro" id="IPR014001">
    <property type="entry name" value="Helicase_ATP-bd"/>
</dbReference>
<dbReference type="SUPFAM" id="SSF52540">
    <property type="entry name" value="P-loop containing nucleoside triphosphate hydrolases"/>
    <property type="match status" value="2"/>
</dbReference>
<dbReference type="GO" id="GO:0008094">
    <property type="term" value="F:ATP-dependent activity, acting on DNA"/>
    <property type="evidence" value="ECO:0007669"/>
    <property type="project" value="TreeGrafter"/>
</dbReference>
<keyword evidence="1" id="KW-0547">Nucleotide-binding</keyword>